<protein>
    <submittedName>
        <fullName evidence="1">Uncharacterized protein</fullName>
    </submittedName>
</protein>
<keyword evidence="1" id="KW-0934">Plastid</keyword>
<dbReference type="EMBL" id="MF101453">
    <property type="protein sequence ID" value="ARW68793.1"/>
    <property type="molecule type" value="Genomic_DNA"/>
</dbReference>
<keyword evidence="1" id="KW-0150">Chloroplast</keyword>
<accession>A0A1Z1MRS6</accession>
<sequence>MCFIQYYNIKKLQNTSFNSIPKQFLRNNQLCLWKYEQKDNYKLKVPYGISEKEEVQRNLKNKNFWINLQDVRNLSEEDKNKFGLGIMLNVFF</sequence>
<evidence type="ECO:0000313" key="1">
    <source>
        <dbReference type="EMBL" id="ARW68793.1"/>
    </source>
</evidence>
<geneLocation type="chloroplast" evidence="1"/>
<gene>
    <name evidence="1" type="primary">Orf92</name>
</gene>
<organism evidence="1">
    <name type="scientific">Palisada sp</name>
    <dbReference type="NCBI Taxonomy" id="1955416"/>
    <lineage>
        <taxon>Eukaryota</taxon>
        <taxon>Rhodophyta</taxon>
        <taxon>Florideophyceae</taxon>
        <taxon>Rhodymeniophycidae</taxon>
        <taxon>Ceramiales</taxon>
        <taxon>Rhodomelaceae</taxon>
        <taxon>Laurencieae</taxon>
        <taxon>Palisada</taxon>
    </lineage>
</organism>
<proteinExistence type="predicted"/>
<name>A0A1Z1MRS6_9FLOR</name>
<reference evidence="1" key="1">
    <citation type="journal article" date="2017" name="J. Phycol.">
        <title>Analysis of chloroplast genomes and a supermatrix inform reclassification of the Rhodomelaceae (Rhodophyta).</title>
        <authorList>
            <person name="Diaz-Tapia P."/>
            <person name="Maggs C.A."/>
            <person name="West J.A."/>
            <person name="Verbruggen H."/>
        </authorList>
    </citation>
    <scope>NUCLEOTIDE SEQUENCE</scope>
    <source>
        <strain evidence="1">PD1686</strain>
    </source>
</reference>
<dbReference type="AlphaFoldDB" id="A0A1Z1MRS6"/>